<comment type="caution">
    <text evidence="1">The sequence shown here is derived from an EMBL/GenBank/DDBJ whole genome shotgun (WGS) entry which is preliminary data.</text>
</comment>
<gene>
    <name evidence="1" type="ORF">J2W48_000213</name>
</gene>
<evidence type="ECO:0000313" key="2">
    <source>
        <dbReference type="Proteomes" id="UP001269081"/>
    </source>
</evidence>
<protein>
    <submittedName>
        <fullName evidence="1">Protein disulfide-isomerase</fullName>
        <ecNumber evidence="1">5.3.4.1</ecNumber>
    </submittedName>
</protein>
<keyword evidence="1" id="KW-0413">Isomerase</keyword>
<reference evidence="1 2" key="1">
    <citation type="submission" date="2023-07" db="EMBL/GenBank/DDBJ databases">
        <title>Sorghum-associated microbial communities from plants grown in Nebraska, USA.</title>
        <authorList>
            <person name="Schachtman D."/>
        </authorList>
    </citation>
    <scope>NUCLEOTIDE SEQUENCE [LARGE SCALE GENOMIC DNA]</scope>
    <source>
        <strain evidence="1 2">4129</strain>
    </source>
</reference>
<accession>A0ABU1Y250</accession>
<dbReference type="EMBL" id="JAVDWQ010000001">
    <property type="protein sequence ID" value="MDR7208292.1"/>
    <property type="molecule type" value="Genomic_DNA"/>
</dbReference>
<proteinExistence type="predicted"/>
<evidence type="ECO:0000313" key="1">
    <source>
        <dbReference type="EMBL" id="MDR7208292.1"/>
    </source>
</evidence>
<dbReference type="EC" id="5.3.4.1" evidence="1"/>
<dbReference type="Proteomes" id="UP001269081">
    <property type="component" value="Unassembled WGS sequence"/>
</dbReference>
<sequence length="148" mass="16585">MTRNLVALLFFLGPFLMHSQNLVWKTNLNEAIVISNEQKKPLLIFFTASGMSEKIQSEIFETLDFAVWSRDNVVLVKLDLSNNVISQAERDQNLKVKNAFGVVELPQICFAMATSKKGKTTFNALGKIGYISGGPKVWIVESNEILHP</sequence>
<dbReference type="InterPro" id="IPR036249">
    <property type="entry name" value="Thioredoxin-like_sf"/>
</dbReference>
<organism evidence="1 2">
    <name type="scientific">Flavobacterium piscis</name>
    <dbReference type="NCBI Taxonomy" id="1114874"/>
    <lineage>
        <taxon>Bacteria</taxon>
        <taxon>Pseudomonadati</taxon>
        <taxon>Bacteroidota</taxon>
        <taxon>Flavobacteriia</taxon>
        <taxon>Flavobacteriales</taxon>
        <taxon>Flavobacteriaceae</taxon>
        <taxon>Flavobacterium</taxon>
    </lineage>
</organism>
<name>A0ABU1Y250_9FLAO</name>
<keyword evidence="2" id="KW-1185">Reference proteome</keyword>
<dbReference type="SUPFAM" id="SSF52833">
    <property type="entry name" value="Thioredoxin-like"/>
    <property type="match status" value="1"/>
</dbReference>
<dbReference type="GO" id="GO:0003756">
    <property type="term" value="F:protein disulfide isomerase activity"/>
    <property type="evidence" value="ECO:0007669"/>
    <property type="project" value="UniProtKB-EC"/>
</dbReference>
<dbReference type="RefSeq" id="WP_310276740.1">
    <property type="nucleotide sequence ID" value="NZ_JAVDWQ010000001.1"/>
</dbReference>
<dbReference type="Gene3D" id="3.40.30.10">
    <property type="entry name" value="Glutaredoxin"/>
    <property type="match status" value="1"/>
</dbReference>